<comment type="catalytic activity">
    <reaction evidence="1 9">
        <text>Endohydrolysis of (1-&gt;4)-beta-D-glucosidic linkages in cellulose, lichenin and cereal beta-D-glucans.</text>
        <dbReference type="EC" id="3.2.1.4"/>
    </reaction>
</comment>
<evidence type="ECO:0000313" key="12">
    <source>
        <dbReference type="Proteomes" id="UP001153076"/>
    </source>
</evidence>
<dbReference type="OrthoDB" id="10257085at2759"/>
<keyword evidence="6 8" id="KW-0326">Glycosidase</keyword>
<dbReference type="Gene3D" id="1.50.10.10">
    <property type="match status" value="1"/>
</dbReference>
<dbReference type="InterPro" id="IPR008928">
    <property type="entry name" value="6-hairpin_glycosidase_sf"/>
</dbReference>
<name>A0A9Q1KQF4_9CARY</name>
<keyword evidence="5 8" id="KW-0119">Carbohydrate metabolism</keyword>
<comment type="caution">
    <text evidence="11">The sequence shown here is derived from an EMBL/GenBank/DDBJ whole genome shotgun (WGS) entry which is preliminary data.</text>
</comment>
<protein>
    <recommendedName>
        <fullName evidence="9">Endoglucanase</fullName>
        <ecNumber evidence="9">3.2.1.4</ecNumber>
    </recommendedName>
</protein>
<keyword evidence="7 8" id="KW-0624">Polysaccharide degradation</keyword>
<evidence type="ECO:0000256" key="9">
    <source>
        <dbReference type="RuleBase" id="RU361166"/>
    </source>
</evidence>
<sequence>MIVMMYVAGRLPKDNGIPWRRNSGLKDGSDLTDVKGGLVGGYYDSGENTKFHFPMAFAMTMLSWSVIEYPHKYRAINEYGHVRELIKWGTDYLLLTFNNSATIPTKVYSQVGGAQFNSTIPSDMTCWERPEDMDYERPVQTTVAGPDLGGEMAAALAAASIVFKDDPSYSNKLIKGAKAAFAFARDGGKRAPYSRGNPWIAPYYNSTGYYDEYMWGATWLYYATGNASYSALATNPGVPTNAKAFRMNTNTSYMSWDNKLPGAMLLLTRFRMFLNPGYPYERTLIQYHNVTGLNMCSYLQEFSVYNWTQGGLIALNNGGPKPLQYVVNAAFLANLYADYMNATGVPGWYCGSYFFSSSTLRNFATSQIDYILGKNPLHMSYVVGFGDKYPKHVHHRAASIPNNRVRYSCTGGRRWRDSPNPNPNILVGAMVGGPNKLDKFKDDRKLDRYTEPTLAGNAGLVAALVSLTKTAGFGVNRNLIFSGVPPLYTPSPPPPAPWKP</sequence>
<dbReference type="InterPro" id="IPR018221">
    <property type="entry name" value="Glyco_hydro_9_His_AS"/>
</dbReference>
<dbReference type="GO" id="GO:0008810">
    <property type="term" value="F:cellulase activity"/>
    <property type="evidence" value="ECO:0007669"/>
    <property type="project" value="UniProtKB-EC"/>
</dbReference>
<keyword evidence="4 9" id="KW-0136">Cellulose degradation</keyword>
<dbReference type="InterPro" id="IPR012341">
    <property type="entry name" value="6hp_glycosidase-like_sf"/>
</dbReference>
<dbReference type="EC" id="3.2.1.4" evidence="9"/>
<evidence type="ECO:0000256" key="7">
    <source>
        <dbReference type="ARBA" id="ARBA00023326"/>
    </source>
</evidence>
<dbReference type="SUPFAM" id="SSF48208">
    <property type="entry name" value="Six-hairpin glycosidases"/>
    <property type="match status" value="1"/>
</dbReference>
<dbReference type="PROSITE" id="PS00592">
    <property type="entry name" value="GH9_2"/>
    <property type="match status" value="1"/>
</dbReference>
<evidence type="ECO:0000259" key="10">
    <source>
        <dbReference type="Pfam" id="PF00759"/>
    </source>
</evidence>
<comment type="similarity">
    <text evidence="2 8 9">Belongs to the glycosyl hydrolase 9 (cellulase E) family.</text>
</comment>
<gene>
    <name evidence="11" type="ORF">Cgig2_016117</name>
</gene>
<evidence type="ECO:0000256" key="8">
    <source>
        <dbReference type="PROSITE-ProRule" id="PRU10059"/>
    </source>
</evidence>
<dbReference type="GO" id="GO:0030245">
    <property type="term" value="P:cellulose catabolic process"/>
    <property type="evidence" value="ECO:0007669"/>
    <property type="project" value="UniProtKB-KW"/>
</dbReference>
<accession>A0A9Q1KQF4</accession>
<evidence type="ECO:0000256" key="3">
    <source>
        <dbReference type="ARBA" id="ARBA00022801"/>
    </source>
</evidence>
<dbReference type="InterPro" id="IPR001701">
    <property type="entry name" value="Glyco_hydro_9"/>
</dbReference>
<evidence type="ECO:0000313" key="11">
    <source>
        <dbReference type="EMBL" id="KAJ8446807.1"/>
    </source>
</evidence>
<reference evidence="11" key="1">
    <citation type="submission" date="2022-04" db="EMBL/GenBank/DDBJ databases">
        <title>Carnegiea gigantea Genome sequencing and assembly v2.</title>
        <authorList>
            <person name="Copetti D."/>
            <person name="Sanderson M.J."/>
            <person name="Burquez A."/>
            <person name="Wojciechowski M.F."/>
        </authorList>
    </citation>
    <scope>NUCLEOTIDE SEQUENCE</scope>
    <source>
        <strain evidence="11">SGP5-SGP5p</strain>
        <tissue evidence="11">Aerial part</tissue>
    </source>
</reference>
<dbReference type="Proteomes" id="UP001153076">
    <property type="component" value="Unassembled WGS sequence"/>
</dbReference>
<evidence type="ECO:0000256" key="2">
    <source>
        <dbReference type="ARBA" id="ARBA00007072"/>
    </source>
</evidence>
<organism evidence="11 12">
    <name type="scientific">Carnegiea gigantea</name>
    <dbReference type="NCBI Taxonomy" id="171969"/>
    <lineage>
        <taxon>Eukaryota</taxon>
        <taxon>Viridiplantae</taxon>
        <taxon>Streptophyta</taxon>
        <taxon>Embryophyta</taxon>
        <taxon>Tracheophyta</taxon>
        <taxon>Spermatophyta</taxon>
        <taxon>Magnoliopsida</taxon>
        <taxon>eudicotyledons</taxon>
        <taxon>Gunneridae</taxon>
        <taxon>Pentapetalae</taxon>
        <taxon>Caryophyllales</taxon>
        <taxon>Cactineae</taxon>
        <taxon>Cactaceae</taxon>
        <taxon>Cactoideae</taxon>
        <taxon>Echinocereeae</taxon>
        <taxon>Carnegiea</taxon>
    </lineage>
</organism>
<evidence type="ECO:0000256" key="5">
    <source>
        <dbReference type="ARBA" id="ARBA00023277"/>
    </source>
</evidence>
<keyword evidence="12" id="KW-1185">Reference proteome</keyword>
<dbReference type="Pfam" id="PF00759">
    <property type="entry name" value="Glyco_hydro_9"/>
    <property type="match status" value="1"/>
</dbReference>
<evidence type="ECO:0000256" key="6">
    <source>
        <dbReference type="ARBA" id="ARBA00023295"/>
    </source>
</evidence>
<feature type="active site" evidence="8">
    <location>
        <position position="394"/>
    </location>
</feature>
<evidence type="ECO:0000256" key="1">
    <source>
        <dbReference type="ARBA" id="ARBA00000966"/>
    </source>
</evidence>
<evidence type="ECO:0000256" key="4">
    <source>
        <dbReference type="ARBA" id="ARBA00023001"/>
    </source>
</evidence>
<dbReference type="AlphaFoldDB" id="A0A9Q1KQF4"/>
<dbReference type="PANTHER" id="PTHR22298">
    <property type="entry name" value="ENDO-1,4-BETA-GLUCANASE"/>
    <property type="match status" value="1"/>
</dbReference>
<keyword evidence="3 8" id="KW-0378">Hydrolase</keyword>
<dbReference type="EMBL" id="JAKOGI010000048">
    <property type="protein sequence ID" value="KAJ8446807.1"/>
    <property type="molecule type" value="Genomic_DNA"/>
</dbReference>
<feature type="domain" description="Glycoside hydrolase family 9" evidence="10">
    <location>
        <begin position="8"/>
        <end position="464"/>
    </location>
</feature>
<proteinExistence type="inferred from homology"/>